<evidence type="ECO:0000313" key="2">
    <source>
        <dbReference type="Proteomes" id="UP000014803"/>
    </source>
</evidence>
<dbReference type="EMBL" id="CP003969">
    <property type="protein sequence ID" value="AGP41650.1"/>
    <property type="molecule type" value="Genomic_DNA"/>
</dbReference>
<gene>
    <name evidence="1" type="ORF">SCE1572_48490</name>
</gene>
<dbReference type="PATRIC" id="fig|1254432.3.peg.10939"/>
<dbReference type="KEGG" id="scu:SCE1572_48490"/>
<proteinExistence type="predicted"/>
<dbReference type="SUPFAM" id="SSF52833">
    <property type="entry name" value="Thioredoxin-like"/>
    <property type="match status" value="1"/>
</dbReference>
<sequence length="93" mass="10795">MSGGTPVSEERMKTVTLFTRERCHLCEDAHAALERVRARLPFELAVVDLDREAGPEKRALYDWEVPVVELDGRKIMKYRVDERRLERLLSGPE</sequence>
<dbReference type="AlphaFoldDB" id="S4YBD1"/>
<dbReference type="HOGENOM" id="CLU_125054_2_1_7"/>
<dbReference type="eggNOG" id="COG0695">
    <property type="taxonomic scope" value="Bacteria"/>
</dbReference>
<organism evidence="1 2">
    <name type="scientific">Sorangium cellulosum So0157-2</name>
    <dbReference type="NCBI Taxonomy" id="1254432"/>
    <lineage>
        <taxon>Bacteria</taxon>
        <taxon>Pseudomonadati</taxon>
        <taxon>Myxococcota</taxon>
        <taxon>Polyangia</taxon>
        <taxon>Polyangiales</taxon>
        <taxon>Polyangiaceae</taxon>
        <taxon>Sorangium</taxon>
    </lineage>
</organism>
<evidence type="ECO:0008006" key="3">
    <source>
        <dbReference type="Google" id="ProtNLM"/>
    </source>
</evidence>
<dbReference type="PANTHER" id="PTHR33558">
    <property type="entry name" value="GLUTAREDOXIN-LIKE PROTEIN C5ORF63 HOMOLOG"/>
    <property type="match status" value="1"/>
</dbReference>
<name>S4YBD1_SORCE</name>
<dbReference type="InterPro" id="IPR052565">
    <property type="entry name" value="Glutaredoxin-like_YDR286C"/>
</dbReference>
<accession>S4YBD1</accession>
<dbReference type="STRING" id="1254432.SCE1572_48490"/>
<dbReference type="InterPro" id="IPR008554">
    <property type="entry name" value="Glutaredoxin-like"/>
</dbReference>
<dbReference type="PANTHER" id="PTHR33558:SF1">
    <property type="entry name" value="GLUTAREDOXIN-LIKE PROTEIN C5ORF63 HOMOLOG"/>
    <property type="match status" value="1"/>
</dbReference>
<dbReference type="InterPro" id="IPR036249">
    <property type="entry name" value="Thioredoxin-like_sf"/>
</dbReference>
<dbReference type="Pfam" id="PF05768">
    <property type="entry name" value="Glrx-like"/>
    <property type="match status" value="1"/>
</dbReference>
<reference evidence="1 2" key="1">
    <citation type="journal article" date="2013" name="Sci. Rep.">
        <title>Extraordinary expansion of a Sorangium cellulosum genome from an alkaline milieu.</title>
        <authorList>
            <person name="Han K."/>
            <person name="Li Z.F."/>
            <person name="Peng R."/>
            <person name="Zhu L.P."/>
            <person name="Zhou T."/>
            <person name="Wang L.G."/>
            <person name="Li S.G."/>
            <person name="Zhang X.B."/>
            <person name="Hu W."/>
            <person name="Wu Z.H."/>
            <person name="Qin N."/>
            <person name="Li Y.Z."/>
        </authorList>
    </citation>
    <scope>NUCLEOTIDE SEQUENCE [LARGE SCALE GENOMIC DNA]</scope>
    <source>
        <strain evidence="1 2">So0157-2</strain>
    </source>
</reference>
<dbReference type="Gene3D" id="3.40.30.10">
    <property type="entry name" value="Glutaredoxin"/>
    <property type="match status" value="1"/>
</dbReference>
<dbReference type="Proteomes" id="UP000014803">
    <property type="component" value="Chromosome"/>
</dbReference>
<protein>
    <recommendedName>
        <fullName evidence="3">Glutaredoxin</fullName>
    </recommendedName>
</protein>
<evidence type="ECO:0000313" key="1">
    <source>
        <dbReference type="EMBL" id="AGP41650.1"/>
    </source>
</evidence>